<dbReference type="PATRIC" id="fig|1423774.3.peg.2290"/>
<evidence type="ECO:0000313" key="3">
    <source>
        <dbReference type="EMBL" id="KRM14140.1"/>
    </source>
</evidence>
<accession>A0A0R1WJ64</accession>
<gene>
    <name evidence="3" type="ORF">FD31_GL002209</name>
</gene>
<keyword evidence="1" id="KW-0732">Signal</keyword>
<dbReference type="Proteomes" id="UP000051302">
    <property type="component" value="Unassembled WGS sequence"/>
</dbReference>
<reference evidence="3 4" key="1">
    <citation type="journal article" date="2015" name="Genome Announc.">
        <title>Expanding the biotechnology potential of lactobacilli through comparative genomics of 213 strains and associated genera.</title>
        <authorList>
            <person name="Sun Z."/>
            <person name="Harris H.M."/>
            <person name="McCann A."/>
            <person name="Guo C."/>
            <person name="Argimon S."/>
            <person name="Zhang W."/>
            <person name="Yang X."/>
            <person name="Jeffery I.B."/>
            <person name="Cooney J.C."/>
            <person name="Kagawa T.F."/>
            <person name="Liu W."/>
            <person name="Song Y."/>
            <person name="Salvetti E."/>
            <person name="Wrobel A."/>
            <person name="Rasinkangas P."/>
            <person name="Parkhill J."/>
            <person name="Rea M.C."/>
            <person name="O'Sullivan O."/>
            <person name="Ritari J."/>
            <person name="Douillard F.P."/>
            <person name="Paul Ross R."/>
            <person name="Yang R."/>
            <person name="Briner A.E."/>
            <person name="Felis G.E."/>
            <person name="de Vos W.M."/>
            <person name="Barrangou R."/>
            <person name="Klaenhammer T.R."/>
            <person name="Caufield P.W."/>
            <person name="Cui Y."/>
            <person name="Zhang H."/>
            <person name="O'Toole P.W."/>
        </authorList>
    </citation>
    <scope>NUCLEOTIDE SEQUENCE [LARGE SCALE GENOMIC DNA]</scope>
    <source>
        <strain evidence="3 4">DSM 16982</strain>
    </source>
</reference>
<dbReference type="STRING" id="1423774.FD31_GL002209"/>
<protein>
    <recommendedName>
        <fullName evidence="2">S-layer protein C-terminal domain-containing protein</fullName>
    </recommendedName>
</protein>
<evidence type="ECO:0000259" key="2">
    <source>
        <dbReference type="Pfam" id="PF03217"/>
    </source>
</evidence>
<evidence type="ECO:0000256" key="1">
    <source>
        <dbReference type="SAM" id="SignalP"/>
    </source>
</evidence>
<organism evidence="3 4">
    <name type="scientific">Companilactobacillus nantensis DSM 16982</name>
    <dbReference type="NCBI Taxonomy" id="1423774"/>
    <lineage>
        <taxon>Bacteria</taxon>
        <taxon>Bacillati</taxon>
        <taxon>Bacillota</taxon>
        <taxon>Bacilli</taxon>
        <taxon>Lactobacillales</taxon>
        <taxon>Lactobacillaceae</taxon>
        <taxon>Companilactobacillus</taxon>
    </lineage>
</organism>
<feature type="domain" description="S-layer protein C-terminal" evidence="2">
    <location>
        <begin position="623"/>
        <end position="667"/>
    </location>
</feature>
<proteinExistence type="predicted"/>
<sequence length="738" mass="80120">MKKYKKMVLAGILLSSTILGANTSVVQAASTSNKLLNVDTSEFKNSVANNVIQVINDLLNSSSTANKVNSQTKFSDLENNQTIKVAPIFGKKTQTEFSKVLQGELNVVDDSEQLVPMKVVKSNDTTGFVEEVSYTLDGTTKTVNVKYNYAKPTVSFDGNQVMNFKRDNNSGVTDLGDDIDAINSAATDIGSVSINTINGNNAKGNKNGTDVTSSGKVSTSDINPVTITFTPSDSYVSSGISANRTVNLYSAPDWSLVPKTVSDATEFIKQPMVIQNKNNQLYKVSIVNSNDNDSSGQYDLTATAIDSKGNEIKDNSTNKPITYTNTMAISSDSTESNYYPTAVYKDPKSGNIVYTHNFGLKTDSKTPIPASEVQNAVSQLGYTVTKSSLSDFDFANKNFKEYFVSKDASTKINFKSINDDYSESKTLTGNNGMDVPLSAPTGYKLVNPSDSSQTLNADQPTKDIYIQKLTDSDNALGYTVTFKDKNNGNQTVGTEVKGTGSFGNYVSLTAPSGYAFASILDNGFILLKNNQNVTKYVVVADTPYNISYVDQDSGKEVGTQAGKGANGSTIVLKAPTGYAFVSADDVNYTIDKDTPKSTVYVQKSDQTEDNIVSGYPKNGYIKIYDKNGKLNNDVVLSEGSSWIIDQQVSINGSEYYRVATNEYVKASDVYKYTPLQTVATTNGKDVTPVYNSRGQVIIDRALDTNTPWYTDRSATIKGQKMYRVATDEWIRASDSTLK</sequence>
<dbReference type="EMBL" id="AZFV01000050">
    <property type="protein sequence ID" value="KRM14140.1"/>
    <property type="molecule type" value="Genomic_DNA"/>
</dbReference>
<feature type="chain" id="PRO_5039089861" description="S-layer protein C-terminal domain-containing protein" evidence="1">
    <location>
        <begin position="22"/>
        <end position="738"/>
    </location>
</feature>
<evidence type="ECO:0000313" key="4">
    <source>
        <dbReference type="Proteomes" id="UP000051302"/>
    </source>
</evidence>
<dbReference type="AlphaFoldDB" id="A0A0R1WJ64"/>
<dbReference type="RefSeq" id="WP_057893242.1">
    <property type="nucleotide sequence ID" value="NZ_AZFV01000050.1"/>
</dbReference>
<dbReference type="Pfam" id="PF03217">
    <property type="entry name" value="SlpA"/>
    <property type="match status" value="1"/>
</dbReference>
<name>A0A0R1WJ64_9LACO</name>
<dbReference type="InterPro" id="IPR024968">
    <property type="entry name" value="SlpA_C_lactobacillus"/>
</dbReference>
<comment type="caution">
    <text evidence="3">The sequence shown here is derived from an EMBL/GenBank/DDBJ whole genome shotgun (WGS) entry which is preliminary data.</text>
</comment>
<keyword evidence="4" id="KW-1185">Reference proteome</keyword>
<feature type="signal peptide" evidence="1">
    <location>
        <begin position="1"/>
        <end position="21"/>
    </location>
</feature>